<comment type="caution">
    <text evidence="5">The sequence shown here is derived from an EMBL/GenBank/DDBJ whole genome shotgun (WGS) entry which is preliminary data.</text>
</comment>
<dbReference type="EMBL" id="JBHSIT010000003">
    <property type="protein sequence ID" value="MFC4908034.1"/>
    <property type="molecule type" value="Genomic_DNA"/>
</dbReference>
<reference evidence="6" key="1">
    <citation type="journal article" date="2019" name="Int. J. Syst. Evol. Microbiol.">
        <title>The Global Catalogue of Microorganisms (GCM) 10K type strain sequencing project: providing services to taxonomists for standard genome sequencing and annotation.</title>
        <authorList>
            <consortium name="The Broad Institute Genomics Platform"/>
            <consortium name="The Broad Institute Genome Sequencing Center for Infectious Disease"/>
            <person name="Wu L."/>
            <person name="Ma J."/>
        </authorList>
    </citation>
    <scope>NUCLEOTIDE SEQUENCE [LARGE SCALE GENOMIC DNA]</scope>
    <source>
        <strain evidence="6">KLKA75</strain>
    </source>
</reference>
<evidence type="ECO:0000313" key="6">
    <source>
        <dbReference type="Proteomes" id="UP001595872"/>
    </source>
</evidence>
<feature type="region of interest" description="Disordered" evidence="3">
    <location>
        <begin position="29"/>
        <end position="82"/>
    </location>
</feature>
<keyword evidence="6" id="KW-1185">Reference proteome</keyword>
<evidence type="ECO:0000256" key="1">
    <source>
        <dbReference type="ARBA" id="ARBA00004613"/>
    </source>
</evidence>
<dbReference type="PROSITE" id="PS51677">
    <property type="entry name" value="NODB"/>
    <property type="match status" value="1"/>
</dbReference>
<dbReference type="InterPro" id="IPR011330">
    <property type="entry name" value="Glyco_hydro/deAcase_b/a-brl"/>
</dbReference>
<dbReference type="PANTHER" id="PTHR34216">
    <property type="match status" value="1"/>
</dbReference>
<feature type="compositionally biased region" description="Low complexity" evidence="3">
    <location>
        <begin position="62"/>
        <end position="82"/>
    </location>
</feature>
<keyword evidence="2" id="KW-0732">Signal</keyword>
<feature type="domain" description="NodB homology" evidence="4">
    <location>
        <begin position="153"/>
        <end position="378"/>
    </location>
</feature>
<sequence>MPLLHKIAAIVVVCALVLGLAFQDHRPRHGHRAAATGAQGKSADGARPSSPPPSPATPPATTPGTTPTGTPSTTPAGGAVAPAAPAAVQAKANELGQIPVFMYHRIMKHPEASLDRSTKELYTELTRLANGGYYPITAAEFASGRLDVPIGRHPVVLTFDDSTPGQFSLDAQGNPASDTAVAIIEQVAREHPGFRPVATFYCNADLFGLGARAADGLRWLVQNGFEVANHTVTHPDLRTLSRTGVQKEIAGMEDKLFALTGRHTTTFAYPFGSIPHNRTWAQRMDGKYSFQAVFLAGWKPSESPFDKVFDRWAVTRIRSEGKIKENDCRTFCSTAWLDWLDAHPQERYTSDGDPGTVTFPKTFEKRLAKQFRPYAREY</sequence>
<dbReference type="InterPro" id="IPR051398">
    <property type="entry name" value="Polysacch_Deacetylase"/>
</dbReference>
<dbReference type="PANTHER" id="PTHR34216:SF3">
    <property type="entry name" value="POLY-BETA-1,6-N-ACETYL-D-GLUCOSAMINE N-DEACETYLASE"/>
    <property type="match status" value="1"/>
</dbReference>
<dbReference type="SUPFAM" id="SSF88713">
    <property type="entry name" value="Glycoside hydrolase/deacetylase"/>
    <property type="match status" value="1"/>
</dbReference>
<evidence type="ECO:0000256" key="3">
    <source>
        <dbReference type="SAM" id="MobiDB-lite"/>
    </source>
</evidence>
<evidence type="ECO:0000259" key="4">
    <source>
        <dbReference type="PROSITE" id="PS51677"/>
    </source>
</evidence>
<name>A0ABV9TVP0_9ACTN</name>
<dbReference type="Proteomes" id="UP001595872">
    <property type="component" value="Unassembled WGS sequence"/>
</dbReference>
<evidence type="ECO:0000313" key="5">
    <source>
        <dbReference type="EMBL" id="MFC4908034.1"/>
    </source>
</evidence>
<dbReference type="Gene3D" id="3.20.20.370">
    <property type="entry name" value="Glycoside hydrolase/deacetylase"/>
    <property type="match status" value="1"/>
</dbReference>
<evidence type="ECO:0000256" key="2">
    <source>
        <dbReference type="ARBA" id="ARBA00022729"/>
    </source>
</evidence>
<proteinExistence type="predicted"/>
<protein>
    <submittedName>
        <fullName evidence="5">Polysaccharide deacetylase family protein</fullName>
    </submittedName>
</protein>
<dbReference type="InterPro" id="IPR002509">
    <property type="entry name" value="NODB_dom"/>
</dbReference>
<dbReference type="Pfam" id="PF01522">
    <property type="entry name" value="Polysacc_deac_1"/>
    <property type="match status" value="1"/>
</dbReference>
<organism evidence="5 6">
    <name type="scientific">Actinomadura gamaensis</name>
    <dbReference type="NCBI Taxonomy" id="1763541"/>
    <lineage>
        <taxon>Bacteria</taxon>
        <taxon>Bacillati</taxon>
        <taxon>Actinomycetota</taxon>
        <taxon>Actinomycetes</taxon>
        <taxon>Streptosporangiales</taxon>
        <taxon>Thermomonosporaceae</taxon>
        <taxon>Actinomadura</taxon>
    </lineage>
</organism>
<gene>
    <name evidence="5" type="ORF">ACFPCY_11940</name>
</gene>
<comment type="subcellular location">
    <subcellularLocation>
        <location evidence="1">Secreted</location>
    </subcellularLocation>
</comment>
<accession>A0ABV9TVP0</accession>
<dbReference type="RefSeq" id="WP_378254302.1">
    <property type="nucleotide sequence ID" value="NZ_JBHSIT010000003.1"/>
</dbReference>
<feature type="compositionally biased region" description="Pro residues" evidence="3">
    <location>
        <begin position="49"/>
        <end position="61"/>
    </location>
</feature>